<dbReference type="EMBL" id="UINC01044648">
    <property type="protein sequence ID" value="SVB50374.1"/>
    <property type="molecule type" value="Genomic_DNA"/>
</dbReference>
<dbReference type="Pfam" id="PF07287">
    <property type="entry name" value="AtuA"/>
    <property type="match status" value="1"/>
</dbReference>
<organism evidence="2">
    <name type="scientific">marine metagenome</name>
    <dbReference type="NCBI Taxonomy" id="408172"/>
    <lineage>
        <taxon>unclassified sequences</taxon>
        <taxon>metagenomes</taxon>
        <taxon>ecological metagenomes</taxon>
    </lineage>
</organism>
<protein>
    <recommendedName>
        <fullName evidence="1">Acyclic terpene utilisation N-terminal domain-containing protein</fullName>
    </recommendedName>
</protein>
<evidence type="ECO:0000313" key="2">
    <source>
        <dbReference type="EMBL" id="SVB50374.1"/>
    </source>
</evidence>
<name>A0A382EJY4_9ZZZZ</name>
<proteinExistence type="predicted"/>
<evidence type="ECO:0000259" key="1">
    <source>
        <dbReference type="Pfam" id="PF07287"/>
    </source>
</evidence>
<gene>
    <name evidence="2" type="ORF">METZ01_LOCUS203228</name>
</gene>
<feature type="non-terminal residue" evidence="2">
    <location>
        <position position="143"/>
    </location>
</feature>
<dbReference type="InterPro" id="IPR010839">
    <property type="entry name" value="AtuA_N"/>
</dbReference>
<sequence>MFKDLMVDKQKKVRIGCASAFWGDTSTAVSQLVEKGKLDYLVLDFLAEVTMSILAGAKMKNPEMGYATDFVHQMVPQLKKIKDENIKIISNAGGINLDACRNILEEKAKESGVDLKIAVVRGDNLIEAAPKFREMDMTDMESG</sequence>
<feature type="domain" description="Acyclic terpene utilisation N-terminal" evidence="1">
    <location>
        <begin position="13"/>
        <end position="137"/>
    </location>
</feature>
<reference evidence="2" key="1">
    <citation type="submission" date="2018-05" db="EMBL/GenBank/DDBJ databases">
        <authorList>
            <person name="Lanie J.A."/>
            <person name="Ng W.-L."/>
            <person name="Kazmierczak K.M."/>
            <person name="Andrzejewski T.M."/>
            <person name="Davidsen T.M."/>
            <person name="Wayne K.J."/>
            <person name="Tettelin H."/>
            <person name="Glass J.I."/>
            <person name="Rusch D."/>
            <person name="Podicherti R."/>
            <person name="Tsui H.-C.T."/>
            <person name="Winkler M.E."/>
        </authorList>
    </citation>
    <scope>NUCLEOTIDE SEQUENCE</scope>
</reference>
<dbReference type="PANTHER" id="PTHR47708:SF2">
    <property type="entry name" value="SI:CH73-132F6.5"/>
    <property type="match status" value="1"/>
</dbReference>
<accession>A0A382EJY4</accession>
<dbReference type="AlphaFoldDB" id="A0A382EJY4"/>
<dbReference type="PANTHER" id="PTHR47708">
    <property type="match status" value="1"/>
</dbReference>